<feature type="compositionally biased region" description="Basic and acidic residues" evidence="6">
    <location>
        <begin position="185"/>
        <end position="194"/>
    </location>
</feature>
<feature type="non-terminal residue" evidence="8">
    <location>
        <position position="1"/>
    </location>
</feature>
<evidence type="ECO:0000256" key="6">
    <source>
        <dbReference type="SAM" id="MobiDB-lite"/>
    </source>
</evidence>
<gene>
    <name evidence="8" type="ORF">FRX31_007791</name>
</gene>
<dbReference type="GO" id="GO:0030295">
    <property type="term" value="F:protein kinase activator activity"/>
    <property type="evidence" value="ECO:0007669"/>
    <property type="project" value="TreeGrafter"/>
</dbReference>
<dbReference type="PANTHER" id="PTHR14326:SF58">
    <property type="entry name" value="TPX2 (TARGETING PROTEIN FOR XKLP2) PROTEIN FAMILY"/>
    <property type="match status" value="1"/>
</dbReference>
<comment type="similarity">
    <text evidence="2">Belongs to the TPX2 family.</text>
</comment>
<evidence type="ECO:0000313" key="9">
    <source>
        <dbReference type="Proteomes" id="UP000554482"/>
    </source>
</evidence>
<dbReference type="GO" id="GO:0005819">
    <property type="term" value="C:spindle"/>
    <property type="evidence" value="ECO:0007669"/>
    <property type="project" value="InterPro"/>
</dbReference>
<dbReference type="PANTHER" id="PTHR14326">
    <property type="entry name" value="TARGETING PROTEIN FOR XKLP2"/>
    <property type="match status" value="1"/>
</dbReference>
<dbReference type="OrthoDB" id="7677582at2759"/>
<protein>
    <submittedName>
        <fullName evidence="8">Tpx2</fullName>
    </submittedName>
</protein>
<evidence type="ECO:0000256" key="3">
    <source>
        <dbReference type="ARBA" id="ARBA00022490"/>
    </source>
</evidence>
<evidence type="ECO:0000313" key="8">
    <source>
        <dbReference type="EMBL" id="KAF5202624.1"/>
    </source>
</evidence>
<comment type="subcellular location">
    <subcellularLocation>
        <location evidence="1">Cytoplasm</location>
        <location evidence="1">Cytoskeleton</location>
    </subcellularLocation>
</comment>
<dbReference type="GO" id="GO:0005880">
    <property type="term" value="C:nuclear microtubule"/>
    <property type="evidence" value="ECO:0007669"/>
    <property type="project" value="TreeGrafter"/>
</dbReference>
<evidence type="ECO:0000256" key="5">
    <source>
        <dbReference type="ARBA" id="ARBA00023212"/>
    </source>
</evidence>
<keyword evidence="3" id="KW-0963">Cytoplasm</keyword>
<feature type="region of interest" description="Disordered" evidence="6">
    <location>
        <begin position="158"/>
        <end position="198"/>
    </location>
</feature>
<feature type="compositionally biased region" description="Polar residues" evidence="6">
    <location>
        <begin position="1"/>
        <end position="36"/>
    </location>
</feature>
<name>A0A7J6WYY1_THATH</name>
<organism evidence="8 9">
    <name type="scientific">Thalictrum thalictroides</name>
    <name type="common">Rue-anemone</name>
    <name type="synonym">Anemone thalictroides</name>
    <dbReference type="NCBI Taxonomy" id="46969"/>
    <lineage>
        <taxon>Eukaryota</taxon>
        <taxon>Viridiplantae</taxon>
        <taxon>Streptophyta</taxon>
        <taxon>Embryophyta</taxon>
        <taxon>Tracheophyta</taxon>
        <taxon>Spermatophyta</taxon>
        <taxon>Magnoliopsida</taxon>
        <taxon>Ranunculales</taxon>
        <taxon>Ranunculaceae</taxon>
        <taxon>Thalictroideae</taxon>
        <taxon>Thalictrum</taxon>
    </lineage>
</organism>
<feature type="region of interest" description="Disordered" evidence="6">
    <location>
        <begin position="1"/>
        <end position="56"/>
    </location>
</feature>
<reference evidence="8 9" key="1">
    <citation type="submission" date="2020-06" db="EMBL/GenBank/DDBJ databases">
        <title>Transcriptomic and genomic resources for Thalictrum thalictroides and T. hernandezii: Facilitating candidate gene discovery in an emerging model plant lineage.</title>
        <authorList>
            <person name="Arias T."/>
            <person name="Riano-Pachon D.M."/>
            <person name="Di Stilio V.S."/>
        </authorList>
    </citation>
    <scope>NUCLEOTIDE SEQUENCE [LARGE SCALE GENOMIC DNA]</scope>
    <source>
        <strain evidence="9">cv. WT478/WT964</strain>
        <tissue evidence="8">Leaves</tissue>
    </source>
</reference>
<keyword evidence="9" id="KW-1185">Reference proteome</keyword>
<evidence type="ECO:0000256" key="1">
    <source>
        <dbReference type="ARBA" id="ARBA00004245"/>
    </source>
</evidence>
<dbReference type="AlphaFoldDB" id="A0A7J6WYY1"/>
<evidence type="ECO:0000256" key="2">
    <source>
        <dbReference type="ARBA" id="ARBA00005885"/>
    </source>
</evidence>
<dbReference type="Pfam" id="PF06886">
    <property type="entry name" value="TPX2"/>
    <property type="match status" value="1"/>
</dbReference>
<feature type="compositionally biased region" description="Low complexity" evidence="6">
    <location>
        <begin position="278"/>
        <end position="294"/>
    </location>
</feature>
<feature type="region of interest" description="Disordered" evidence="6">
    <location>
        <begin position="278"/>
        <end position="336"/>
    </location>
</feature>
<dbReference type="GO" id="GO:0008017">
    <property type="term" value="F:microtubule binding"/>
    <property type="evidence" value="ECO:0007669"/>
    <property type="project" value="TreeGrafter"/>
</dbReference>
<dbReference type="InterPro" id="IPR027329">
    <property type="entry name" value="TPX2_C"/>
</dbReference>
<keyword evidence="5" id="KW-0206">Cytoskeleton</keyword>
<dbReference type="GO" id="GO:0060236">
    <property type="term" value="P:regulation of mitotic spindle organization"/>
    <property type="evidence" value="ECO:0007669"/>
    <property type="project" value="InterPro"/>
</dbReference>
<evidence type="ECO:0000259" key="7">
    <source>
        <dbReference type="Pfam" id="PF06886"/>
    </source>
</evidence>
<proteinExistence type="inferred from homology"/>
<evidence type="ECO:0000256" key="4">
    <source>
        <dbReference type="ARBA" id="ARBA00022701"/>
    </source>
</evidence>
<comment type="caution">
    <text evidence="8">The sequence shown here is derived from an EMBL/GenBank/DDBJ whole genome shotgun (WGS) entry which is preliminary data.</text>
</comment>
<feature type="domain" description="TPX2 C-terminal" evidence="7">
    <location>
        <begin position="392"/>
        <end position="459"/>
    </location>
</feature>
<dbReference type="GO" id="GO:0090307">
    <property type="term" value="P:mitotic spindle assembly"/>
    <property type="evidence" value="ECO:0007669"/>
    <property type="project" value="TreeGrafter"/>
</dbReference>
<sequence>MTPVKDSQLSRSPIGENTNPNLLNSTPKQKSANSPLIKSAKSKKLGQKSLIQTISPRNKIQDRKFIVAKKKSKVGESQTTSDATCNYKNKMEIAYQNLRASQEDFFKIRRSLDHEKESEELKECERADIQEEEKKEVNKNIKNPNQFDDQFVEDNEYNSFDGLNDYTEKHQASSEKGSSSAIKRQRAEMLEEARNSMPEAGRGKVMFLVQAFEKLNTIPSKKESKESEEVEKDENNKEMKWALPGMQAPRASETQGSLSSFSPSELFFTLDNFGMDSRVSSSLDSSRGSHSSRTSGGGRRSRRNSSESTGTFGGSKWKKKQLKITRQQPFKLRTELRGQSKQDEFLKRVQEMSMEEEKLRIPVAQGLPWTTDEPECLLKPPVKESTRPIDLKLHSDVRAVERADFDNYVSVKLSLIEQYKLEKERQQKLAEEEEVKRLRRELVPRAQPMPYFDRPFVPQ</sequence>
<feature type="region of interest" description="Disordered" evidence="6">
    <location>
        <begin position="216"/>
        <end position="260"/>
    </location>
</feature>
<accession>A0A7J6WYY1</accession>
<dbReference type="Proteomes" id="UP000554482">
    <property type="component" value="Unassembled WGS sequence"/>
</dbReference>
<dbReference type="EMBL" id="JABWDY010007840">
    <property type="protein sequence ID" value="KAF5202624.1"/>
    <property type="molecule type" value="Genomic_DNA"/>
</dbReference>
<dbReference type="InterPro" id="IPR009675">
    <property type="entry name" value="TPX2_fam"/>
</dbReference>
<keyword evidence="4" id="KW-0493">Microtubule</keyword>
<feature type="compositionally biased region" description="Basic and acidic residues" evidence="6">
    <location>
        <begin position="220"/>
        <end position="240"/>
    </location>
</feature>